<dbReference type="Gene3D" id="3.10.620.30">
    <property type="match status" value="1"/>
</dbReference>
<gene>
    <name evidence="3" type="ORF">BET10_12065</name>
</gene>
<keyword evidence="1" id="KW-1133">Transmembrane helix</keyword>
<sequence length="646" mass="73546">MISNQFVITLSYLLITLVPVTSFGVAFNVLMLLLAIWHGILVIKKNNGVRNSLINLIAITGMVITGLSVGIQNTVELFVALMLLACQLKVLQATTTKQWQQIYVLNFFTLSSVFLFSQSLYIALMVLMLLGVNLVAMLQVQPKTSLAFASKFTLTKVLISMALSILLLIFMPKIPSFWQMPGPTLAKTGLSENVDPFDIVNLAKSDELAFRAILNDRTQAPMGNKPLYWRAIIHDKFDGTQWRMSNLQNVSSNLTANLQLAPYKIIAEASNLPWLYALEHAVSPTKLVNNNYFGTLYRTDKITSTFEYQVQAANIRQQTSMPARQYRFNTTLPEQLNPKAQALAKQWDLDSANTNEFIELMRRYFSSQGFRYTLTPNTSESKHKIDEFLFDYKNGFCGHYASSAAILLRSAGIPARLVSGYLGAEYNKQQGYFSVYQYDAHAWVEYFVPNEGWKTLDPTAWISPQRLLGSLSEHQTLADEFQDNLGLSLVAWSNFTAINWLRLHLEQLDYQWTRWVLNFDQEKQTSLLQSLLGTKGKQWAGALVIFVISAILLLLFFYLQRHQQVKEPLVVKRYRQLIELSDKDLSAAPPKRAIDELTQQFSSHHEMLLQFYADFAADRYQGKSFGKNQNKHAKNLINSIKTKAKR</sequence>
<feature type="transmembrane region" description="Helical" evidence="1">
    <location>
        <begin position="107"/>
        <end position="132"/>
    </location>
</feature>
<evidence type="ECO:0000313" key="4">
    <source>
        <dbReference type="Proteomes" id="UP000179786"/>
    </source>
</evidence>
<dbReference type="PANTHER" id="PTHR42736">
    <property type="entry name" value="PROTEIN-GLUTAMINE GAMMA-GLUTAMYLTRANSFERASE"/>
    <property type="match status" value="1"/>
</dbReference>
<evidence type="ECO:0000256" key="1">
    <source>
        <dbReference type="SAM" id="Phobius"/>
    </source>
</evidence>
<organism evidence="3 4">
    <name type="scientific">Pseudoalteromonas amylolytica</name>
    <dbReference type="NCBI Taxonomy" id="1859457"/>
    <lineage>
        <taxon>Bacteria</taxon>
        <taxon>Pseudomonadati</taxon>
        <taxon>Pseudomonadota</taxon>
        <taxon>Gammaproteobacteria</taxon>
        <taxon>Alteromonadales</taxon>
        <taxon>Pseudoalteromonadaceae</taxon>
        <taxon>Pseudoalteromonas</taxon>
    </lineage>
</organism>
<dbReference type="InterPro" id="IPR021878">
    <property type="entry name" value="TgpA_N"/>
</dbReference>
<keyword evidence="4" id="KW-1185">Reference proteome</keyword>
<dbReference type="Pfam" id="PF01841">
    <property type="entry name" value="Transglut_core"/>
    <property type="match status" value="1"/>
</dbReference>
<dbReference type="InterPro" id="IPR002931">
    <property type="entry name" value="Transglutaminase-like"/>
</dbReference>
<proteinExistence type="predicted"/>
<dbReference type="AlphaFoldDB" id="A0A1S1MWU3"/>
<dbReference type="InterPro" id="IPR038765">
    <property type="entry name" value="Papain-like_cys_pep_sf"/>
</dbReference>
<protein>
    <recommendedName>
        <fullName evidence="2">Transglutaminase-like domain-containing protein</fullName>
    </recommendedName>
</protein>
<dbReference type="PANTHER" id="PTHR42736:SF1">
    <property type="entry name" value="PROTEIN-GLUTAMINE GAMMA-GLUTAMYLTRANSFERASE"/>
    <property type="match status" value="1"/>
</dbReference>
<dbReference type="Pfam" id="PF11992">
    <property type="entry name" value="TgpA_N"/>
    <property type="match status" value="1"/>
</dbReference>
<dbReference type="InterPro" id="IPR052901">
    <property type="entry name" value="Bact_TGase-like"/>
</dbReference>
<feature type="transmembrane region" description="Helical" evidence="1">
    <location>
        <begin position="539"/>
        <end position="559"/>
    </location>
</feature>
<feature type="domain" description="Transglutaminase-like" evidence="2">
    <location>
        <begin position="389"/>
        <end position="460"/>
    </location>
</feature>
<reference evidence="3 4" key="1">
    <citation type="submission" date="2016-09" db="EMBL/GenBank/DDBJ databases">
        <title>Pseudoalteromonas amylolytica sp. nov., isolated from the surface seawater.</title>
        <authorList>
            <person name="Wu Y.-H."/>
            <person name="Cheng H."/>
            <person name="Jin X.-B."/>
            <person name="Wang C.-S."/>
            <person name="Xu X.-W."/>
        </authorList>
    </citation>
    <scope>NUCLEOTIDE SEQUENCE [LARGE SCALE GENOMIC DNA]</scope>
    <source>
        <strain evidence="3 4">JW1</strain>
    </source>
</reference>
<dbReference type="STRING" id="1859457.BET10_12065"/>
<feature type="transmembrane region" description="Helical" evidence="1">
    <location>
        <begin position="53"/>
        <end position="71"/>
    </location>
</feature>
<dbReference type="SUPFAM" id="SSF54001">
    <property type="entry name" value="Cysteine proteinases"/>
    <property type="match status" value="1"/>
</dbReference>
<feature type="transmembrane region" description="Helical" evidence="1">
    <location>
        <begin position="12"/>
        <end position="41"/>
    </location>
</feature>
<keyword evidence="1" id="KW-0812">Transmembrane</keyword>
<name>A0A1S1MWU3_9GAMM</name>
<dbReference type="OrthoDB" id="9804872at2"/>
<dbReference type="Proteomes" id="UP000179786">
    <property type="component" value="Unassembled WGS sequence"/>
</dbReference>
<dbReference type="RefSeq" id="WP_070985452.1">
    <property type="nucleotide sequence ID" value="NZ_MKJU01000025.1"/>
</dbReference>
<dbReference type="EMBL" id="MKJU01000025">
    <property type="protein sequence ID" value="OHU91537.1"/>
    <property type="molecule type" value="Genomic_DNA"/>
</dbReference>
<feature type="transmembrane region" description="Helical" evidence="1">
    <location>
        <begin position="152"/>
        <end position="171"/>
    </location>
</feature>
<comment type="caution">
    <text evidence="3">The sequence shown here is derived from an EMBL/GenBank/DDBJ whole genome shotgun (WGS) entry which is preliminary data.</text>
</comment>
<keyword evidence="1" id="KW-0472">Membrane</keyword>
<dbReference type="SMART" id="SM00460">
    <property type="entry name" value="TGc"/>
    <property type="match status" value="1"/>
</dbReference>
<evidence type="ECO:0000259" key="2">
    <source>
        <dbReference type="SMART" id="SM00460"/>
    </source>
</evidence>
<evidence type="ECO:0000313" key="3">
    <source>
        <dbReference type="EMBL" id="OHU91537.1"/>
    </source>
</evidence>
<accession>A0A1S1MWU3</accession>